<keyword evidence="8" id="KW-1185">Reference proteome</keyword>
<reference evidence="7" key="1">
    <citation type="submission" date="2020-07" db="EMBL/GenBank/DDBJ databases">
        <title>The High-quality genome of the commercially important snow crab, Chionoecetes opilio.</title>
        <authorList>
            <person name="Jeong J.-H."/>
            <person name="Ryu S."/>
        </authorList>
    </citation>
    <scope>NUCLEOTIDE SEQUENCE</scope>
    <source>
        <strain evidence="7">MADBK_172401_WGS</strain>
        <tissue evidence="7">Digestive gland</tissue>
    </source>
</reference>
<dbReference type="PROSITE" id="PS51265">
    <property type="entry name" value="ZF_DBF4"/>
    <property type="match status" value="1"/>
</dbReference>
<dbReference type="PANTHER" id="PTHR15375:SF26">
    <property type="entry name" value="PROTEIN CHIFFON"/>
    <property type="match status" value="1"/>
</dbReference>
<dbReference type="SMART" id="SM00586">
    <property type="entry name" value="ZnF_DBF"/>
    <property type="match status" value="1"/>
</dbReference>
<dbReference type="InterPro" id="IPR051590">
    <property type="entry name" value="Replication_Regulatory_Kinase"/>
</dbReference>
<feature type="region of interest" description="Disordered" evidence="5">
    <location>
        <begin position="79"/>
        <end position="132"/>
    </location>
</feature>
<dbReference type="GO" id="GO:0031431">
    <property type="term" value="C:Dbf4-dependent protein kinase complex"/>
    <property type="evidence" value="ECO:0007669"/>
    <property type="project" value="TreeGrafter"/>
</dbReference>
<dbReference type="InterPro" id="IPR038545">
    <property type="entry name" value="Znf_DBF_sf"/>
</dbReference>
<dbReference type="PANTHER" id="PTHR15375">
    <property type="entry name" value="ACTIVATOR OF S-PHASE KINASE-RELATED"/>
    <property type="match status" value="1"/>
</dbReference>
<dbReference type="Gene3D" id="6.10.250.3410">
    <property type="entry name" value="DBF zinc finger"/>
    <property type="match status" value="1"/>
</dbReference>
<evidence type="ECO:0000256" key="1">
    <source>
        <dbReference type="ARBA" id="ARBA00022723"/>
    </source>
</evidence>
<evidence type="ECO:0000259" key="6">
    <source>
        <dbReference type="PROSITE" id="PS51265"/>
    </source>
</evidence>
<gene>
    <name evidence="7" type="primary">DBF4B</name>
    <name evidence="7" type="ORF">GWK47_021086</name>
</gene>
<feature type="region of interest" description="Disordered" evidence="5">
    <location>
        <begin position="1"/>
        <end position="32"/>
    </location>
</feature>
<evidence type="ECO:0000256" key="2">
    <source>
        <dbReference type="ARBA" id="ARBA00022771"/>
    </source>
</evidence>
<name>A0A8J4XXT1_CHIOP</name>
<feature type="compositionally biased region" description="Polar residues" evidence="5">
    <location>
        <begin position="104"/>
        <end position="116"/>
    </location>
</feature>
<dbReference type="GO" id="GO:0003676">
    <property type="term" value="F:nucleic acid binding"/>
    <property type="evidence" value="ECO:0007669"/>
    <property type="project" value="InterPro"/>
</dbReference>
<feature type="compositionally biased region" description="Basic residues" evidence="5">
    <location>
        <begin position="1"/>
        <end position="11"/>
    </location>
</feature>
<keyword evidence="2 4" id="KW-0863">Zinc-finger</keyword>
<protein>
    <submittedName>
        <fullName evidence="7">Protein DBF4 B</fullName>
    </submittedName>
</protein>
<organism evidence="7 8">
    <name type="scientific">Chionoecetes opilio</name>
    <name type="common">Atlantic snow crab</name>
    <name type="synonym">Cancer opilio</name>
    <dbReference type="NCBI Taxonomy" id="41210"/>
    <lineage>
        <taxon>Eukaryota</taxon>
        <taxon>Metazoa</taxon>
        <taxon>Ecdysozoa</taxon>
        <taxon>Arthropoda</taxon>
        <taxon>Crustacea</taxon>
        <taxon>Multicrustacea</taxon>
        <taxon>Malacostraca</taxon>
        <taxon>Eumalacostraca</taxon>
        <taxon>Eucarida</taxon>
        <taxon>Decapoda</taxon>
        <taxon>Pleocyemata</taxon>
        <taxon>Brachyura</taxon>
        <taxon>Eubrachyura</taxon>
        <taxon>Majoidea</taxon>
        <taxon>Majidae</taxon>
        <taxon>Chionoecetes</taxon>
    </lineage>
</organism>
<dbReference type="OrthoDB" id="21380at2759"/>
<dbReference type="FunFam" id="6.10.250.3410:FF:000001">
    <property type="entry name" value="Protein DBF4 homolog A"/>
    <property type="match status" value="1"/>
</dbReference>
<feature type="compositionally biased region" description="Low complexity" evidence="5">
    <location>
        <begin position="81"/>
        <end position="99"/>
    </location>
</feature>
<sequence>MVSPSKKRQIKGRVTTGHKIDRKGEKASSKLPYKPLSSKKFYLDIKGHKSKAAITADIHNLGGIVEEFLSREVSYVISTRGQQPAGGSSSEQQPSPSGALTPHQPLSSLPSTSHDSPLNLDSPREDSGKRRVRTRAEVLLERVCVRRQGTSDVLENARLWNVPVWPLTKLVNWLTVLKESGRYKPPKTNGALASKNSLSSSPKATRLQAPFIKTEAFTRQYKPLYKELPSWPELNLFNPCGVSLFADPKQARARQWPKSSASAVRNDHKDRRVRERIRGTKAKESGYCELCTTTYTNLTLHLKSDSHTAFVRNDKNYLYLDELISGEKQNCLVSGVSAHQPGTHDIYFIHSPLSLLLLFSS</sequence>
<dbReference type="GO" id="GO:0043539">
    <property type="term" value="F:protein serine/threonine kinase activator activity"/>
    <property type="evidence" value="ECO:0007669"/>
    <property type="project" value="TreeGrafter"/>
</dbReference>
<keyword evidence="3" id="KW-0862">Zinc</keyword>
<proteinExistence type="predicted"/>
<evidence type="ECO:0000313" key="8">
    <source>
        <dbReference type="Proteomes" id="UP000770661"/>
    </source>
</evidence>
<dbReference type="InterPro" id="IPR006572">
    <property type="entry name" value="Znf_DBF"/>
</dbReference>
<evidence type="ECO:0000256" key="3">
    <source>
        <dbReference type="ARBA" id="ARBA00022833"/>
    </source>
</evidence>
<keyword evidence="1" id="KW-0479">Metal-binding</keyword>
<comment type="caution">
    <text evidence="7">The sequence shown here is derived from an EMBL/GenBank/DDBJ whole genome shotgun (WGS) entry which is preliminary data.</text>
</comment>
<evidence type="ECO:0000313" key="7">
    <source>
        <dbReference type="EMBL" id="KAG0711215.1"/>
    </source>
</evidence>
<feature type="compositionally biased region" description="Basic and acidic residues" evidence="5">
    <location>
        <begin position="122"/>
        <end position="132"/>
    </location>
</feature>
<dbReference type="GO" id="GO:0008270">
    <property type="term" value="F:zinc ion binding"/>
    <property type="evidence" value="ECO:0007669"/>
    <property type="project" value="UniProtKB-KW"/>
</dbReference>
<evidence type="ECO:0000256" key="5">
    <source>
        <dbReference type="SAM" id="MobiDB-lite"/>
    </source>
</evidence>
<dbReference type="GO" id="GO:1901987">
    <property type="term" value="P:regulation of cell cycle phase transition"/>
    <property type="evidence" value="ECO:0007669"/>
    <property type="project" value="TreeGrafter"/>
</dbReference>
<accession>A0A8J4XXT1</accession>
<dbReference type="Pfam" id="PF07535">
    <property type="entry name" value="zf-DBF"/>
    <property type="match status" value="1"/>
</dbReference>
<feature type="compositionally biased region" description="Basic and acidic residues" evidence="5">
    <location>
        <begin position="18"/>
        <end position="28"/>
    </location>
</feature>
<dbReference type="Proteomes" id="UP000770661">
    <property type="component" value="Unassembled WGS sequence"/>
</dbReference>
<evidence type="ECO:0000256" key="4">
    <source>
        <dbReference type="PROSITE-ProRule" id="PRU00600"/>
    </source>
</evidence>
<dbReference type="EMBL" id="JACEEZ010023511">
    <property type="protein sequence ID" value="KAG0711215.1"/>
    <property type="molecule type" value="Genomic_DNA"/>
</dbReference>
<feature type="domain" description="DBF4-type" evidence="6">
    <location>
        <begin position="281"/>
        <end position="330"/>
    </location>
</feature>
<dbReference type="GO" id="GO:0010571">
    <property type="term" value="P:positive regulation of nuclear cell cycle DNA replication"/>
    <property type="evidence" value="ECO:0007669"/>
    <property type="project" value="TreeGrafter"/>
</dbReference>
<dbReference type="AlphaFoldDB" id="A0A8J4XXT1"/>